<dbReference type="CDD" id="cd07067">
    <property type="entry name" value="HP_PGM_like"/>
    <property type="match status" value="1"/>
</dbReference>
<gene>
    <name evidence="1" type="ORF">J4573_32025</name>
</gene>
<accession>A0A939PFJ7</accession>
<keyword evidence="2" id="KW-1185">Reference proteome</keyword>
<dbReference type="SUPFAM" id="SSF53254">
    <property type="entry name" value="Phosphoglycerate mutase-like"/>
    <property type="match status" value="1"/>
</dbReference>
<name>A0A939PFJ7_9ACTN</name>
<organism evidence="1 2">
    <name type="scientific">Actinomadura barringtoniae</name>
    <dbReference type="NCBI Taxonomy" id="1427535"/>
    <lineage>
        <taxon>Bacteria</taxon>
        <taxon>Bacillati</taxon>
        <taxon>Actinomycetota</taxon>
        <taxon>Actinomycetes</taxon>
        <taxon>Streptosporangiales</taxon>
        <taxon>Thermomonosporaceae</taxon>
        <taxon>Actinomadura</taxon>
    </lineage>
</organism>
<dbReference type="PANTHER" id="PTHR48100">
    <property type="entry name" value="BROAD-SPECIFICITY PHOSPHATASE YOR283W-RELATED"/>
    <property type="match status" value="1"/>
</dbReference>
<comment type="caution">
    <text evidence="1">The sequence shown here is derived from an EMBL/GenBank/DDBJ whole genome shotgun (WGS) entry which is preliminary data.</text>
</comment>
<proteinExistence type="predicted"/>
<dbReference type="PANTHER" id="PTHR48100:SF1">
    <property type="entry name" value="HISTIDINE PHOSPHATASE FAMILY PROTEIN-RELATED"/>
    <property type="match status" value="1"/>
</dbReference>
<dbReference type="Gene3D" id="3.40.50.1240">
    <property type="entry name" value="Phosphoglycerate mutase-like"/>
    <property type="match status" value="1"/>
</dbReference>
<dbReference type="InterPro" id="IPR013078">
    <property type="entry name" value="His_Pase_superF_clade-1"/>
</dbReference>
<evidence type="ECO:0000313" key="2">
    <source>
        <dbReference type="Proteomes" id="UP000669179"/>
    </source>
</evidence>
<dbReference type="Pfam" id="PF00300">
    <property type="entry name" value="His_Phos_1"/>
    <property type="match status" value="1"/>
</dbReference>
<evidence type="ECO:0000313" key="1">
    <source>
        <dbReference type="EMBL" id="MBO2451755.1"/>
    </source>
</evidence>
<dbReference type="GO" id="GO:0005737">
    <property type="term" value="C:cytoplasm"/>
    <property type="evidence" value="ECO:0007669"/>
    <property type="project" value="TreeGrafter"/>
</dbReference>
<protein>
    <submittedName>
        <fullName evidence="1">Histidine phosphatase family protein</fullName>
    </submittedName>
</protein>
<dbReference type="Proteomes" id="UP000669179">
    <property type="component" value="Unassembled WGS sequence"/>
</dbReference>
<dbReference type="GO" id="GO:0016791">
    <property type="term" value="F:phosphatase activity"/>
    <property type="evidence" value="ECO:0007669"/>
    <property type="project" value="TreeGrafter"/>
</dbReference>
<dbReference type="InterPro" id="IPR050275">
    <property type="entry name" value="PGM_Phosphatase"/>
</dbReference>
<dbReference type="SMART" id="SM00855">
    <property type="entry name" value="PGAM"/>
    <property type="match status" value="1"/>
</dbReference>
<dbReference type="EMBL" id="JAGEOJ010000014">
    <property type="protein sequence ID" value="MBO2451755.1"/>
    <property type="molecule type" value="Genomic_DNA"/>
</dbReference>
<sequence>MTTAEQTEYKQEPYEPPPGAVELLLVRHGASEPARPDAPFPLVDGHGDPALAPEGLQQARQVGERLAGIRLDAVYVTNLRRTAQTAEPLLSRNGLKARVEPGLREVHLGEWEGGLLRKMVAENGPLAQRVWAEERWDVIPGAEPAEAFAARVRDAIDRLAAAHPGERIAAFTHGGVIAQALALASGSRPFAFIGADNASISSLVVIDGTWVLRRFNDIAHLETSGAGFSPMG</sequence>
<reference evidence="1" key="1">
    <citation type="submission" date="2021-03" db="EMBL/GenBank/DDBJ databases">
        <authorList>
            <person name="Kanchanasin P."/>
            <person name="Saeng-In P."/>
            <person name="Phongsopitanun W."/>
            <person name="Yuki M."/>
            <person name="Kudo T."/>
            <person name="Ohkuma M."/>
            <person name="Tanasupawat S."/>
        </authorList>
    </citation>
    <scope>NUCLEOTIDE SEQUENCE</scope>
    <source>
        <strain evidence="1">GKU 128</strain>
    </source>
</reference>
<dbReference type="RefSeq" id="WP_208259662.1">
    <property type="nucleotide sequence ID" value="NZ_JAGEOJ010000014.1"/>
</dbReference>
<dbReference type="InterPro" id="IPR029033">
    <property type="entry name" value="His_PPase_superfam"/>
</dbReference>
<dbReference type="AlphaFoldDB" id="A0A939PFJ7"/>